<dbReference type="PANTHER" id="PTHR44068">
    <property type="entry name" value="ZGC:194242"/>
    <property type="match status" value="1"/>
</dbReference>
<dbReference type="PANTHER" id="PTHR44068:SF11">
    <property type="entry name" value="GERANYL DIPHOSPHATE 2-C-METHYLTRANSFERASE"/>
    <property type="match status" value="1"/>
</dbReference>
<keyword evidence="4" id="KW-1185">Reference proteome</keyword>
<evidence type="ECO:0000256" key="1">
    <source>
        <dbReference type="ARBA" id="ARBA00022679"/>
    </source>
</evidence>
<dbReference type="EMBL" id="JAMQJZ010000009">
    <property type="protein sequence ID" value="MDC3421193.1"/>
    <property type="molecule type" value="Genomic_DNA"/>
</dbReference>
<accession>A0A9X4AKA4</accession>
<evidence type="ECO:0000313" key="3">
    <source>
        <dbReference type="EMBL" id="MDC3421193.1"/>
    </source>
</evidence>
<organism evidence="3 4">
    <name type="scientific">Aquibacillus koreensis</name>
    <dbReference type="NCBI Taxonomy" id="279446"/>
    <lineage>
        <taxon>Bacteria</taxon>
        <taxon>Bacillati</taxon>
        <taxon>Bacillota</taxon>
        <taxon>Bacilli</taxon>
        <taxon>Bacillales</taxon>
        <taxon>Bacillaceae</taxon>
        <taxon>Aquibacillus</taxon>
    </lineage>
</organism>
<feature type="domain" description="Methyltransferase type 11" evidence="2">
    <location>
        <begin position="41"/>
        <end position="135"/>
    </location>
</feature>
<gene>
    <name evidence="3" type="ORF">NC661_12510</name>
</gene>
<dbReference type="InterPro" id="IPR050447">
    <property type="entry name" value="Erg6_SMT_methyltransf"/>
</dbReference>
<dbReference type="InterPro" id="IPR029063">
    <property type="entry name" value="SAM-dependent_MTases_sf"/>
</dbReference>
<comment type="caution">
    <text evidence="3">The sequence shown here is derived from an EMBL/GenBank/DDBJ whole genome shotgun (WGS) entry which is preliminary data.</text>
</comment>
<dbReference type="RefSeq" id="WP_259871687.1">
    <property type="nucleotide sequence ID" value="NZ_JAMQJZ010000009.1"/>
</dbReference>
<dbReference type="InterPro" id="IPR013216">
    <property type="entry name" value="Methyltransf_11"/>
</dbReference>
<evidence type="ECO:0000259" key="2">
    <source>
        <dbReference type="Pfam" id="PF08241"/>
    </source>
</evidence>
<sequence length="231" mass="25939">MSKDYTDFLATFGISSAHPGGLNITKKWANQLDIKETTKLLDIGCGTGKSIEYLVNQYHCEITGLDPHKEMLNKAKNRLSSNTGVDLVEGSAESIPFPNDTFNIIISESVTSFTNISKSLGEYKRVLMHGGTLILVEITRKNDLPPLAIEEIKAFYGFTDILSEEEWSQLLSDHGFSVIQSDDIDQVRNDADAFDITEPINDEFFTMMADHYHMNQAYQNQLGARIYICQI</sequence>
<dbReference type="AlphaFoldDB" id="A0A9X4AKA4"/>
<dbReference type="CDD" id="cd02440">
    <property type="entry name" value="AdoMet_MTases"/>
    <property type="match status" value="1"/>
</dbReference>
<dbReference type="GO" id="GO:0008757">
    <property type="term" value="F:S-adenosylmethionine-dependent methyltransferase activity"/>
    <property type="evidence" value="ECO:0007669"/>
    <property type="project" value="InterPro"/>
</dbReference>
<reference evidence="3" key="1">
    <citation type="submission" date="2022-06" db="EMBL/GenBank/DDBJ databases">
        <title>Aquibacillus sp. a new bacterium isolated from soil saline samples.</title>
        <authorList>
            <person name="Galisteo C."/>
            <person name="De La Haba R."/>
            <person name="Sanchez-Porro C."/>
            <person name="Ventosa A."/>
        </authorList>
    </citation>
    <scope>NUCLEOTIDE SEQUENCE</scope>
    <source>
        <strain evidence="3">JCM 12387</strain>
    </source>
</reference>
<dbReference type="SUPFAM" id="SSF53335">
    <property type="entry name" value="S-adenosyl-L-methionine-dependent methyltransferases"/>
    <property type="match status" value="1"/>
</dbReference>
<keyword evidence="3" id="KW-0489">Methyltransferase</keyword>
<dbReference type="Proteomes" id="UP001145072">
    <property type="component" value="Unassembled WGS sequence"/>
</dbReference>
<proteinExistence type="predicted"/>
<dbReference type="GO" id="GO:0032259">
    <property type="term" value="P:methylation"/>
    <property type="evidence" value="ECO:0007669"/>
    <property type="project" value="UniProtKB-KW"/>
</dbReference>
<evidence type="ECO:0000313" key="4">
    <source>
        <dbReference type="Proteomes" id="UP001145072"/>
    </source>
</evidence>
<keyword evidence="1" id="KW-0808">Transferase</keyword>
<dbReference type="Gene3D" id="3.40.50.150">
    <property type="entry name" value="Vaccinia Virus protein VP39"/>
    <property type="match status" value="1"/>
</dbReference>
<protein>
    <submittedName>
        <fullName evidence="3">Methyltransferase domain-containing protein</fullName>
    </submittedName>
</protein>
<dbReference type="Pfam" id="PF08241">
    <property type="entry name" value="Methyltransf_11"/>
    <property type="match status" value="1"/>
</dbReference>
<name>A0A9X4AKA4_9BACI</name>